<evidence type="ECO:0000256" key="11">
    <source>
        <dbReference type="ARBA" id="ARBA00049893"/>
    </source>
</evidence>
<sequence length="245" mass="25378">MWEWTQTCEGLPGGRWLRWGFTDATGGVSSLPYRSLNLGDHVGDDPVSVAANRAALAIDLGLEPDRLYFMEQVHGAQVAVVEGTSGLTPVADAMVTHSTGVALAVLVADCVPVLLADRTIGVIGVAHAGRLGLVAGVVPQTVRTMRGLGARRIEAVVGPSVCGRCYEVPAAMQAAVAAVSPVSATVSWAGSPAVDIAAGVVEQLNSLGVDVSWRPGCTRESTNLYSYRRDAVTGRFAGVIVQGGE</sequence>
<dbReference type="Pfam" id="PF02578">
    <property type="entry name" value="Cu-oxidase_4"/>
    <property type="match status" value="1"/>
</dbReference>
<evidence type="ECO:0000256" key="4">
    <source>
        <dbReference type="ARBA" id="ARBA00022679"/>
    </source>
</evidence>
<comment type="caution">
    <text evidence="13">The sequence shown here is derived from an EMBL/GenBank/DDBJ whole genome shotgun (WGS) entry which is preliminary data.</text>
</comment>
<dbReference type="InterPro" id="IPR038371">
    <property type="entry name" value="Cu_polyphenol_OxRdtase_sf"/>
</dbReference>
<organism evidence="13 14">
    <name type="scientific">Austwickia chelonae NBRC 105200</name>
    <dbReference type="NCBI Taxonomy" id="1184607"/>
    <lineage>
        <taxon>Bacteria</taxon>
        <taxon>Bacillati</taxon>
        <taxon>Actinomycetota</taxon>
        <taxon>Actinomycetes</taxon>
        <taxon>Micrococcales</taxon>
        <taxon>Dermatophilaceae</taxon>
        <taxon>Austwickia</taxon>
    </lineage>
</organism>
<evidence type="ECO:0000256" key="3">
    <source>
        <dbReference type="ARBA" id="ARBA00007353"/>
    </source>
</evidence>
<dbReference type="NCBIfam" id="TIGR00726">
    <property type="entry name" value="peptidoglycan editing factor PgeF"/>
    <property type="match status" value="1"/>
</dbReference>
<dbReference type="GO" id="GO:0017061">
    <property type="term" value="F:S-methyl-5-thioadenosine phosphorylase activity"/>
    <property type="evidence" value="ECO:0007669"/>
    <property type="project" value="UniProtKB-EC"/>
</dbReference>
<dbReference type="GO" id="GO:0005507">
    <property type="term" value="F:copper ion binding"/>
    <property type="evidence" value="ECO:0007669"/>
    <property type="project" value="TreeGrafter"/>
</dbReference>
<comment type="catalytic activity">
    <reaction evidence="9">
        <text>adenosine + H2O + H(+) = inosine + NH4(+)</text>
        <dbReference type="Rhea" id="RHEA:24408"/>
        <dbReference type="ChEBI" id="CHEBI:15377"/>
        <dbReference type="ChEBI" id="CHEBI:15378"/>
        <dbReference type="ChEBI" id="CHEBI:16335"/>
        <dbReference type="ChEBI" id="CHEBI:17596"/>
        <dbReference type="ChEBI" id="CHEBI:28938"/>
        <dbReference type="EC" id="3.5.4.4"/>
    </reaction>
    <physiologicalReaction direction="left-to-right" evidence="9">
        <dbReference type="Rhea" id="RHEA:24409"/>
    </physiologicalReaction>
</comment>
<dbReference type="STRING" id="100225.SAMN05421595_1601"/>
<keyword evidence="7" id="KW-0862">Zinc</keyword>
<name>K6VIA7_9MICO</name>
<dbReference type="InterPro" id="IPR003730">
    <property type="entry name" value="Cu_polyphenol_OxRdtase"/>
</dbReference>
<dbReference type="AlphaFoldDB" id="K6VIA7"/>
<evidence type="ECO:0000313" key="13">
    <source>
        <dbReference type="EMBL" id="GAB76474.1"/>
    </source>
</evidence>
<evidence type="ECO:0000256" key="1">
    <source>
        <dbReference type="ARBA" id="ARBA00000553"/>
    </source>
</evidence>
<evidence type="ECO:0000256" key="8">
    <source>
        <dbReference type="ARBA" id="ARBA00023008"/>
    </source>
</evidence>
<reference evidence="13 14" key="1">
    <citation type="submission" date="2012-08" db="EMBL/GenBank/DDBJ databases">
        <title>Whole genome shotgun sequence of Austwickia chelonae NBRC 105200.</title>
        <authorList>
            <person name="Yoshida I."/>
            <person name="Hosoyama A."/>
            <person name="Tsuchikane K."/>
            <person name="Katsumata H."/>
            <person name="Ando Y."/>
            <person name="Ohji S."/>
            <person name="Hamada M."/>
            <person name="Tamura T."/>
            <person name="Yamazoe A."/>
            <person name="Yamazaki S."/>
            <person name="Fujita N."/>
        </authorList>
    </citation>
    <scope>NUCLEOTIDE SEQUENCE [LARGE SCALE GENOMIC DNA]</scope>
    <source>
        <strain evidence="13 14">NBRC 105200</strain>
    </source>
</reference>
<evidence type="ECO:0000256" key="7">
    <source>
        <dbReference type="ARBA" id="ARBA00022833"/>
    </source>
</evidence>
<dbReference type="Gene3D" id="3.60.140.10">
    <property type="entry name" value="CNF1/YfiH-like putative cysteine hydrolases"/>
    <property type="match status" value="1"/>
</dbReference>
<evidence type="ECO:0000256" key="2">
    <source>
        <dbReference type="ARBA" id="ARBA00003215"/>
    </source>
</evidence>
<comment type="function">
    <text evidence="2">Purine nucleoside enzyme that catalyzes the phosphorolysis of adenosine and inosine nucleosides, yielding D-ribose 1-phosphate and the respective free bases, adenine and hypoxanthine. Also catalyzes the phosphorolysis of S-methyl-5'-thioadenosine into adenine and S-methyl-5-thio-alpha-D-ribose 1-phosphate. Also has adenosine deaminase activity.</text>
</comment>
<dbReference type="PANTHER" id="PTHR30616">
    <property type="entry name" value="UNCHARACTERIZED PROTEIN YFIH"/>
    <property type="match status" value="1"/>
</dbReference>
<dbReference type="RefSeq" id="WP_006501224.1">
    <property type="nucleotide sequence ID" value="NZ_BAGZ01000001.1"/>
</dbReference>
<keyword evidence="6" id="KW-0378">Hydrolase</keyword>
<evidence type="ECO:0000256" key="12">
    <source>
        <dbReference type="RuleBase" id="RU361274"/>
    </source>
</evidence>
<dbReference type="EMBL" id="BAGZ01000001">
    <property type="protein sequence ID" value="GAB76474.1"/>
    <property type="molecule type" value="Genomic_DNA"/>
</dbReference>
<evidence type="ECO:0000256" key="10">
    <source>
        <dbReference type="ARBA" id="ARBA00048968"/>
    </source>
</evidence>
<dbReference type="eggNOG" id="COG1496">
    <property type="taxonomic scope" value="Bacteria"/>
</dbReference>
<dbReference type="InterPro" id="IPR011324">
    <property type="entry name" value="Cytotoxic_necrot_fac-like_cat"/>
</dbReference>
<keyword evidence="14" id="KW-1185">Reference proteome</keyword>
<evidence type="ECO:0000313" key="14">
    <source>
        <dbReference type="Proteomes" id="UP000008495"/>
    </source>
</evidence>
<dbReference type="CDD" id="cd16833">
    <property type="entry name" value="YfiH"/>
    <property type="match status" value="1"/>
</dbReference>
<protein>
    <recommendedName>
        <fullName evidence="12">Purine nucleoside phosphorylase</fullName>
    </recommendedName>
</protein>
<evidence type="ECO:0000256" key="5">
    <source>
        <dbReference type="ARBA" id="ARBA00022723"/>
    </source>
</evidence>
<comment type="catalytic activity">
    <reaction evidence="11">
        <text>S-methyl-5'-thioadenosine + phosphate = 5-(methylsulfanyl)-alpha-D-ribose 1-phosphate + adenine</text>
        <dbReference type="Rhea" id="RHEA:11852"/>
        <dbReference type="ChEBI" id="CHEBI:16708"/>
        <dbReference type="ChEBI" id="CHEBI:17509"/>
        <dbReference type="ChEBI" id="CHEBI:43474"/>
        <dbReference type="ChEBI" id="CHEBI:58533"/>
        <dbReference type="EC" id="2.4.2.28"/>
    </reaction>
    <physiologicalReaction direction="left-to-right" evidence="11">
        <dbReference type="Rhea" id="RHEA:11853"/>
    </physiologicalReaction>
</comment>
<comment type="catalytic activity">
    <reaction evidence="1">
        <text>inosine + phosphate = alpha-D-ribose 1-phosphate + hypoxanthine</text>
        <dbReference type="Rhea" id="RHEA:27646"/>
        <dbReference type="ChEBI" id="CHEBI:17368"/>
        <dbReference type="ChEBI" id="CHEBI:17596"/>
        <dbReference type="ChEBI" id="CHEBI:43474"/>
        <dbReference type="ChEBI" id="CHEBI:57720"/>
        <dbReference type="EC" id="2.4.2.1"/>
    </reaction>
    <physiologicalReaction direction="left-to-right" evidence="1">
        <dbReference type="Rhea" id="RHEA:27647"/>
    </physiologicalReaction>
</comment>
<proteinExistence type="inferred from homology"/>
<dbReference type="PANTHER" id="PTHR30616:SF2">
    <property type="entry name" value="PURINE NUCLEOSIDE PHOSPHORYLASE LACC1"/>
    <property type="match status" value="1"/>
</dbReference>
<dbReference type="GO" id="GO:0016787">
    <property type="term" value="F:hydrolase activity"/>
    <property type="evidence" value="ECO:0007669"/>
    <property type="project" value="UniProtKB-KW"/>
</dbReference>
<evidence type="ECO:0000256" key="6">
    <source>
        <dbReference type="ARBA" id="ARBA00022801"/>
    </source>
</evidence>
<dbReference type="SUPFAM" id="SSF64438">
    <property type="entry name" value="CNF1/YfiH-like putative cysteine hydrolases"/>
    <property type="match status" value="1"/>
</dbReference>
<gene>
    <name evidence="13" type="ORF">AUCHE_01_00365</name>
</gene>
<comment type="similarity">
    <text evidence="3 12">Belongs to the purine nucleoside phosphorylase YfiH/LACC1 family.</text>
</comment>
<accession>K6VIA7</accession>
<evidence type="ECO:0000256" key="9">
    <source>
        <dbReference type="ARBA" id="ARBA00047989"/>
    </source>
</evidence>
<keyword evidence="4" id="KW-0808">Transferase</keyword>
<keyword evidence="8" id="KW-0186">Copper</keyword>
<keyword evidence="5" id="KW-0479">Metal-binding</keyword>
<dbReference type="Proteomes" id="UP000008495">
    <property type="component" value="Unassembled WGS sequence"/>
</dbReference>
<comment type="catalytic activity">
    <reaction evidence="10">
        <text>adenosine + phosphate = alpha-D-ribose 1-phosphate + adenine</text>
        <dbReference type="Rhea" id="RHEA:27642"/>
        <dbReference type="ChEBI" id="CHEBI:16335"/>
        <dbReference type="ChEBI" id="CHEBI:16708"/>
        <dbReference type="ChEBI" id="CHEBI:43474"/>
        <dbReference type="ChEBI" id="CHEBI:57720"/>
        <dbReference type="EC" id="2.4.2.1"/>
    </reaction>
    <physiologicalReaction direction="left-to-right" evidence="10">
        <dbReference type="Rhea" id="RHEA:27643"/>
    </physiologicalReaction>
</comment>